<dbReference type="InterPro" id="IPR016181">
    <property type="entry name" value="Acyl_CoA_acyltransferase"/>
</dbReference>
<dbReference type="CDD" id="cd04301">
    <property type="entry name" value="NAT_SF"/>
    <property type="match status" value="1"/>
</dbReference>
<dbReference type="RefSeq" id="WP_128494050.1">
    <property type="nucleotide sequence ID" value="NZ_RZNB01000001.1"/>
</dbReference>
<dbReference type="EMBL" id="RZNB01000001">
    <property type="protein sequence ID" value="RWZ53206.1"/>
    <property type="molecule type" value="Genomic_DNA"/>
</dbReference>
<dbReference type="InterPro" id="IPR000182">
    <property type="entry name" value="GNAT_dom"/>
</dbReference>
<evidence type="ECO:0000259" key="1">
    <source>
        <dbReference type="PROSITE" id="PS51186"/>
    </source>
</evidence>
<dbReference type="Pfam" id="PF00583">
    <property type="entry name" value="Acetyltransf_1"/>
    <property type="match status" value="1"/>
</dbReference>
<protein>
    <submittedName>
        <fullName evidence="2">GNAT family N-acetyltransferase</fullName>
    </submittedName>
</protein>
<dbReference type="GO" id="GO:0016747">
    <property type="term" value="F:acyltransferase activity, transferring groups other than amino-acyl groups"/>
    <property type="evidence" value="ECO:0007669"/>
    <property type="project" value="InterPro"/>
</dbReference>
<evidence type="ECO:0000313" key="2">
    <source>
        <dbReference type="EMBL" id="RWZ53206.1"/>
    </source>
</evidence>
<dbReference type="Proteomes" id="UP000288547">
    <property type="component" value="Unassembled WGS sequence"/>
</dbReference>
<organism evidence="2 3">
    <name type="scientific">Labedella phragmitis</name>
    <dbReference type="NCBI Taxonomy" id="2498849"/>
    <lineage>
        <taxon>Bacteria</taxon>
        <taxon>Bacillati</taxon>
        <taxon>Actinomycetota</taxon>
        <taxon>Actinomycetes</taxon>
        <taxon>Micrococcales</taxon>
        <taxon>Microbacteriaceae</taxon>
        <taxon>Labedella</taxon>
    </lineage>
</organism>
<accession>A0A444PZC2</accession>
<dbReference type="InterPro" id="IPR051822">
    <property type="entry name" value="Glycosyl_Hydrolase_84"/>
</dbReference>
<keyword evidence="3" id="KW-1185">Reference proteome</keyword>
<dbReference type="PANTHER" id="PTHR13170">
    <property type="entry name" value="O-GLCNACASE"/>
    <property type="match status" value="1"/>
</dbReference>
<dbReference type="PANTHER" id="PTHR13170:SF16">
    <property type="entry name" value="PROTEIN O-GLCNACASE"/>
    <property type="match status" value="1"/>
</dbReference>
<proteinExistence type="predicted"/>
<feature type="domain" description="N-acetyltransferase" evidence="1">
    <location>
        <begin position="67"/>
        <end position="203"/>
    </location>
</feature>
<keyword evidence="2" id="KW-0808">Transferase</keyword>
<dbReference type="OrthoDB" id="8593648at2"/>
<comment type="caution">
    <text evidence="2">The sequence shown here is derived from an EMBL/GenBank/DDBJ whole genome shotgun (WGS) entry which is preliminary data.</text>
</comment>
<dbReference type="Gene3D" id="3.40.630.30">
    <property type="match status" value="1"/>
</dbReference>
<dbReference type="AlphaFoldDB" id="A0A444PZC2"/>
<dbReference type="PROSITE" id="PS51186">
    <property type="entry name" value="GNAT"/>
    <property type="match status" value="1"/>
</dbReference>
<evidence type="ECO:0000313" key="3">
    <source>
        <dbReference type="Proteomes" id="UP000288547"/>
    </source>
</evidence>
<name>A0A444PZC2_9MICO</name>
<gene>
    <name evidence="2" type="ORF">ELQ90_04630</name>
</gene>
<dbReference type="SUPFAM" id="SSF55729">
    <property type="entry name" value="Acyl-CoA N-acyltransferases (Nat)"/>
    <property type="match status" value="1"/>
</dbReference>
<sequence length="215" mass="23406">MTALGIRALEPRDRAAVARICLLTGRGGDDATGEYVDDEVLADVYATPYVEHETGFGVVAVDDTGRVEGYLLGTTDTVAFSRWFVEEWWPSVSTARVARTAADPSLLSAAADPERMLVSCVEEFPAHLHIDLLESVRGAGMGRRLVEAAAEQLRERGVPGVHLVVGESNASAIAFYRRTGFTEMIEDRGTVPGESIVFARRIEDQPSRVGRRSNQ</sequence>
<reference evidence="2 3" key="1">
    <citation type="submission" date="2018-12" db="EMBL/GenBank/DDBJ databases">
        <authorList>
            <person name="Li F."/>
        </authorList>
    </citation>
    <scope>NUCLEOTIDE SEQUENCE [LARGE SCALE GENOMIC DNA]</scope>
    <source>
        <strain evidence="2 3">11W25H-1</strain>
    </source>
</reference>